<sequence>MDKLRTDSIKLLVSNHQSITFMWCFLLFVSLPYITIAFPARHEDPFSPLGPWSKRMVKIVIPNTSKLEKLFEVCLKNFEKGFLRENVDQLSYEMYHPRSERSSDQSAHFRFDHRLNLELKELALKKLAYSLLSGESLALFNKWEEELQIRKAELNKKLATLSPAAKEAFEKWKQIRMQEKNYLAALPKEIRDELRTLYGFSQKNEGTTTEQPVNSTTEILETTEMVNSTTAQPMIEEKTKEGEFAVFLDISIPEEFNDEAQCSHFWTGRNPV</sequence>
<organism evidence="2 3">
    <name type="scientific">Heterorhabditis bacteriophora</name>
    <name type="common">Entomopathogenic nematode worm</name>
    <dbReference type="NCBI Taxonomy" id="37862"/>
    <lineage>
        <taxon>Eukaryota</taxon>
        <taxon>Metazoa</taxon>
        <taxon>Ecdysozoa</taxon>
        <taxon>Nematoda</taxon>
        <taxon>Chromadorea</taxon>
        <taxon>Rhabditida</taxon>
        <taxon>Rhabditina</taxon>
        <taxon>Rhabditomorpha</taxon>
        <taxon>Strongyloidea</taxon>
        <taxon>Heterorhabditidae</taxon>
        <taxon>Heterorhabditis</taxon>
    </lineage>
</organism>
<protein>
    <submittedName>
        <fullName evidence="3">DUF148 domain-containing protein</fullName>
    </submittedName>
</protein>
<evidence type="ECO:0000313" key="2">
    <source>
        <dbReference type="Proteomes" id="UP000095283"/>
    </source>
</evidence>
<dbReference type="Proteomes" id="UP000095283">
    <property type="component" value="Unplaced"/>
</dbReference>
<proteinExistence type="predicted"/>
<dbReference type="AlphaFoldDB" id="A0A1I7WLC0"/>
<keyword evidence="2" id="KW-1185">Reference proteome</keyword>
<keyword evidence="1" id="KW-0472">Membrane</keyword>
<evidence type="ECO:0000256" key="1">
    <source>
        <dbReference type="SAM" id="Phobius"/>
    </source>
</evidence>
<keyword evidence="1" id="KW-1133">Transmembrane helix</keyword>
<name>A0A1I7WLC0_HETBA</name>
<reference evidence="3" key="1">
    <citation type="submission" date="2016-11" db="UniProtKB">
        <authorList>
            <consortium name="WormBaseParasite"/>
        </authorList>
    </citation>
    <scope>IDENTIFICATION</scope>
</reference>
<evidence type="ECO:0000313" key="3">
    <source>
        <dbReference type="WBParaSite" id="Hba_05924"/>
    </source>
</evidence>
<dbReference type="WBParaSite" id="Hba_05924">
    <property type="protein sequence ID" value="Hba_05924"/>
    <property type="gene ID" value="Hba_05924"/>
</dbReference>
<keyword evidence="1" id="KW-0812">Transmembrane</keyword>
<feature type="transmembrane region" description="Helical" evidence="1">
    <location>
        <begin position="21"/>
        <end position="40"/>
    </location>
</feature>
<accession>A0A1I7WLC0</accession>